<organism evidence="1 2">
    <name type="scientific">Pluteus cervinus</name>
    <dbReference type="NCBI Taxonomy" id="181527"/>
    <lineage>
        <taxon>Eukaryota</taxon>
        <taxon>Fungi</taxon>
        <taxon>Dikarya</taxon>
        <taxon>Basidiomycota</taxon>
        <taxon>Agaricomycotina</taxon>
        <taxon>Agaricomycetes</taxon>
        <taxon>Agaricomycetidae</taxon>
        <taxon>Agaricales</taxon>
        <taxon>Pluteineae</taxon>
        <taxon>Pluteaceae</taxon>
        <taxon>Pluteus</taxon>
    </lineage>
</organism>
<proteinExistence type="predicted"/>
<sequence>MPVLDLVTNVKIDDLKSFVTEFSKVGAETLAKPEGYICTNVKYNEVLSWNGTFDPAFVLSITSLDNINPAANVQYSKALFEFLNKKLGVPGDRGYIAFLDPGRENLGYQGTTFGELWK</sequence>
<dbReference type="Proteomes" id="UP000308600">
    <property type="component" value="Unassembled WGS sequence"/>
</dbReference>
<gene>
    <name evidence="1" type="ORF">BDN72DRAFT_836608</name>
</gene>
<keyword evidence="2" id="KW-1185">Reference proteome</keyword>
<evidence type="ECO:0000313" key="2">
    <source>
        <dbReference type="Proteomes" id="UP000308600"/>
    </source>
</evidence>
<evidence type="ECO:0000313" key="1">
    <source>
        <dbReference type="EMBL" id="TFK72217.1"/>
    </source>
</evidence>
<dbReference type="EMBL" id="ML208288">
    <property type="protein sequence ID" value="TFK72217.1"/>
    <property type="molecule type" value="Genomic_DNA"/>
</dbReference>
<name>A0ACD3B5I4_9AGAR</name>
<accession>A0ACD3B5I4</accession>
<reference evidence="1 2" key="1">
    <citation type="journal article" date="2019" name="Nat. Ecol. Evol.">
        <title>Megaphylogeny resolves global patterns of mushroom evolution.</title>
        <authorList>
            <person name="Varga T."/>
            <person name="Krizsan K."/>
            <person name="Foldi C."/>
            <person name="Dima B."/>
            <person name="Sanchez-Garcia M."/>
            <person name="Sanchez-Ramirez S."/>
            <person name="Szollosi G.J."/>
            <person name="Szarkandi J.G."/>
            <person name="Papp V."/>
            <person name="Albert L."/>
            <person name="Andreopoulos W."/>
            <person name="Angelini C."/>
            <person name="Antonin V."/>
            <person name="Barry K.W."/>
            <person name="Bougher N.L."/>
            <person name="Buchanan P."/>
            <person name="Buyck B."/>
            <person name="Bense V."/>
            <person name="Catcheside P."/>
            <person name="Chovatia M."/>
            <person name="Cooper J."/>
            <person name="Damon W."/>
            <person name="Desjardin D."/>
            <person name="Finy P."/>
            <person name="Geml J."/>
            <person name="Haridas S."/>
            <person name="Hughes K."/>
            <person name="Justo A."/>
            <person name="Karasinski D."/>
            <person name="Kautmanova I."/>
            <person name="Kiss B."/>
            <person name="Kocsube S."/>
            <person name="Kotiranta H."/>
            <person name="LaButti K.M."/>
            <person name="Lechner B.E."/>
            <person name="Liimatainen K."/>
            <person name="Lipzen A."/>
            <person name="Lukacs Z."/>
            <person name="Mihaltcheva S."/>
            <person name="Morgado L.N."/>
            <person name="Niskanen T."/>
            <person name="Noordeloos M.E."/>
            <person name="Ohm R.A."/>
            <person name="Ortiz-Santana B."/>
            <person name="Ovrebo C."/>
            <person name="Racz N."/>
            <person name="Riley R."/>
            <person name="Savchenko A."/>
            <person name="Shiryaev A."/>
            <person name="Soop K."/>
            <person name="Spirin V."/>
            <person name="Szebenyi C."/>
            <person name="Tomsovsky M."/>
            <person name="Tulloss R.E."/>
            <person name="Uehling J."/>
            <person name="Grigoriev I.V."/>
            <person name="Vagvolgyi C."/>
            <person name="Papp T."/>
            <person name="Martin F.M."/>
            <person name="Miettinen O."/>
            <person name="Hibbett D.S."/>
            <person name="Nagy L.G."/>
        </authorList>
    </citation>
    <scope>NUCLEOTIDE SEQUENCE [LARGE SCALE GENOMIC DNA]</scope>
    <source>
        <strain evidence="1 2">NL-1719</strain>
    </source>
</reference>
<protein>
    <submittedName>
        <fullName evidence="1">Tautomerase/MIF</fullName>
    </submittedName>
</protein>